<organism evidence="1 2">
    <name type="scientific">Glossina morsitans morsitans</name>
    <name type="common">Savannah tsetse fly</name>
    <dbReference type="NCBI Taxonomy" id="37546"/>
    <lineage>
        <taxon>Eukaryota</taxon>
        <taxon>Metazoa</taxon>
        <taxon>Ecdysozoa</taxon>
        <taxon>Arthropoda</taxon>
        <taxon>Hexapoda</taxon>
        <taxon>Insecta</taxon>
        <taxon>Pterygota</taxon>
        <taxon>Neoptera</taxon>
        <taxon>Endopterygota</taxon>
        <taxon>Diptera</taxon>
        <taxon>Brachycera</taxon>
        <taxon>Muscomorpha</taxon>
        <taxon>Hippoboscoidea</taxon>
        <taxon>Glossinidae</taxon>
        <taxon>Glossina</taxon>
    </lineage>
</organism>
<dbReference type="Proteomes" id="UP000092444">
    <property type="component" value="Unassembled WGS sequence"/>
</dbReference>
<name>A0ABK9MKX5_GLOMM</name>
<evidence type="ECO:0000313" key="2">
    <source>
        <dbReference type="Proteomes" id="UP000092444"/>
    </source>
</evidence>
<dbReference type="EMBL" id="CCAG010009035">
    <property type="status" value="NOT_ANNOTATED_CDS"/>
    <property type="molecule type" value="Genomic_DNA"/>
</dbReference>
<dbReference type="EnsemblMetazoa" id="GMOY002120.R1782">
    <property type="protein sequence ID" value="GMOY002120.P1782"/>
    <property type="gene ID" value="GMOY002120"/>
</dbReference>
<accession>A0ABK9MKX5</accession>
<reference evidence="1" key="1">
    <citation type="submission" date="2025-05" db="UniProtKB">
        <authorList>
            <consortium name="EnsemblMetazoa"/>
        </authorList>
    </citation>
    <scope>IDENTIFICATION</scope>
    <source>
        <strain evidence="1">Yale</strain>
    </source>
</reference>
<keyword evidence="2" id="KW-1185">Reference proteome</keyword>
<sequence>MYQNEVGKLHNPVSSLVSASFQTANGKKISISEKSQITVQNILREFQDNLHETDYETELKDIKARISNKSMESKFRKTANSSAQIANKTGFQAATRNRLMFEKGKQTVKHSIQANGVFIENAIEGIENKVNFKMHQGEVGKVNNLKSAQNVIKEFQGCLQEKDYETGLKDIKDRMESSAQIEKVAKTTGFQTANGKNVLMSEKTCGRPAKRISSKRKKEEEHYSRCSGKLSTGEKKSNVTVENGEECGDIGNDYANIVLSEWFLTQDNSKQFAYLQTDDTPLLALDHESNHIKISKCLVTFKHREFDCKRSNDDSMQKKNSYTCMKQHQLMNVLNECLPKILQILEVTLNKLILRMDIDSSERNMGRYREQQNQANNNTIDTDSNTSKRLRLGLNSDDWNEEEEEEAYDARRLNLAHTIIDLLNTIEAGSKTSVVRTTEVGINAFNRAKCYLFGQFEEPLMDELQISETEMALLQNQRQSLGPNPTVPYCMLAS</sequence>
<evidence type="ECO:0000313" key="1">
    <source>
        <dbReference type="EnsemblMetazoa" id="GMOY002120.P1782"/>
    </source>
</evidence>
<dbReference type="InterPro" id="IPR002093">
    <property type="entry name" value="BRCA2_repeat"/>
</dbReference>
<protein>
    <submittedName>
        <fullName evidence="1">Uncharacterized protein</fullName>
    </submittedName>
</protein>
<dbReference type="Pfam" id="PF00634">
    <property type="entry name" value="BRCA2"/>
    <property type="match status" value="1"/>
</dbReference>
<dbReference type="PROSITE" id="PS50138">
    <property type="entry name" value="BRCA2_REPEAT"/>
    <property type="match status" value="1"/>
</dbReference>
<proteinExistence type="predicted"/>